<dbReference type="InterPro" id="IPR029016">
    <property type="entry name" value="GAF-like_dom_sf"/>
</dbReference>
<organism evidence="2 3">
    <name type="scientific">Clostridium celatum DSM 1785</name>
    <dbReference type="NCBI Taxonomy" id="545697"/>
    <lineage>
        <taxon>Bacteria</taxon>
        <taxon>Bacillati</taxon>
        <taxon>Bacillota</taxon>
        <taxon>Clostridia</taxon>
        <taxon>Eubacteriales</taxon>
        <taxon>Clostridiaceae</taxon>
        <taxon>Clostridium</taxon>
    </lineage>
</organism>
<accession>L1Q5R5</accession>
<dbReference type="GO" id="GO:0043709">
    <property type="term" value="P:cell adhesion involved in single-species biofilm formation"/>
    <property type="evidence" value="ECO:0007669"/>
    <property type="project" value="TreeGrafter"/>
</dbReference>
<dbReference type="Proteomes" id="UP000010420">
    <property type="component" value="Unassembled WGS sequence"/>
</dbReference>
<dbReference type="GO" id="GO:0005886">
    <property type="term" value="C:plasma membrane"/>
    <property type="evidence" value="ECO:0007669"/>
    <property type="project" value="TreeGrafter"/>
</dbReference>
<dbReference type="GO" id="GO:0052621">
    <property type="term" value="F:diguanylate cyclase activity"/>
    <property type="evidence" value="ECO:0007669"/>
    <property type="project" value="TreeGrafter"/>
</dbReference>
<dbReference type="SUPFAM" id="SSF55781">
    <property type="entry name" value="GAF domain-like"/>
    <property type="match status" value="1"/>
</dbReference>
<dbReference type="SMART" id="SM00065">
    <property type="entry name" value="GAF"/>
    <property type="match status" value="1"/>
</dbReference>
<dbReference type="InterPro" id="IPR029787">
    <property type="entry name" value="Nucleotide_cyclase"/>
</dbReference>
<dbReference type="InterPro" id="IPR019734">
    <property type="entry name" value="TPR_rpt"/>
</dbReference>
<dbReference type="GO" id="GO:1902201">
    <property type="term" value="P:negative regulation of bacterial-type flagellum-dependent cell motility"/>
    <property type="evidence" value="ECO:0007669"/>
    <property type="project" value="TreeGrafter"/>
</dbReference>
<dbReference type="Pfam" id="PF13185">
    <property type="entry name" value="GAF_2"/>
    <property type="match status" value="1"/>
</dbReference>
<dbReference type="SUPFAM" id="SSF55073">
    <property type="entry name" value="Nucleotide cyclase"/>
    <property type="match status" value="1"/>
</dbReference>
<dbReference type="Pfam" id="PF00990">
    <property type="entry name" value="GGDEF"/>
    <property type="match status" value="1"/>
</dbReference>
<dbReference type="Pfam" id="PF13181">
    <property type="entry name" value="TPR_8"/>
    <property type="match status" value="2"/>
</dbReference>
<dbReference type="SMART" id="SM00267">
    <property type="entry name" value="GGDEF"/>
    <property type="match status" value="1"/>
</dbReference>
<dbReference type="SUPFAM" id="SSF48452">
    <property type="entry name" value="TPR-like"/>
    <property type="match status" value="2"/>
</dbReference>
<dbReference type="HOGENOM" id="CLU_022176_0_1_9"/>
<dbReference type="InterPro" id="IPR003018">
    <property type="entry name" value="GAF"/>
</dbReference>
<dbReference type="PROSITE" id="PS50887">
    <property type="entry name" value="GGDEF"/>
    <property type="match status" value="1"/>
</dbReference>
<dbReference type="OrthoDB" id="9805474at2"/>
<dbReference type="Gene3D" id="1.25.40.10">
    <property type="entry name" value="Tetratricopeptide repeat domain"/>
    <property type="match status" value="2"/>
</dbReference>
<dbReference type="InterPro" id="IPR050469">
    <property type="entry name" value="Diguanylate_Cyclase"/>
</dbReference>
<dbReference type="PANTHER" id="PTHR45138:SF9">
    <property type="entry name" value="DIGUANYLATE CYCLASE DGCM-RELATED"/>
    <property type="match status" value="1"/>
</dbReference>
<dbReference type="eggNOG" id="COG3706">
    <property type="taxonomic scope" value="Bacteria"/>
</dbReference>
<dbReference type="Gene3D" id="3.30.70.270">
    <property type="match status" value="1"/>
</dbReference>
<dbReference type="NCBIfam" id="TIGR00254">
    <property type="entry name" value="GGDEF"/>
    <property type="match status" value="1"/>
</dbReference>
<feature type="domain" description="GGDEF" evidence="1">
    <location>
        <begin position="576"/>
        <end position="710"/>
    </location>
</feature>
<evidence type="ECO:0000259" key="1">
    <source>
        <dbReference type="PROSITE" id="PS50887"/>
    </source>
</evidence>
<dbReference type="FunFam" id="3.30.70.270:FF:000001">
    <property type="entry name" value="Diguanylate cyclase domain protein"/>
    <property type="match status" value="1"/>
</dbReference>
<dbReference type="AlphaFoldDB" id="L1Q5R5"/>
<evidence type="ECO:0000313" key="3">
    <source>
        <dbReference type="Proteomes" id="UP000010420"/>
    </source>
</evidence>
<dbReference type="SMART" id="SM00028">
    <property type="entry name" value="TPR"/>
    <property type="match status" value="5"/>
</dbReference>
<evidence type="ECO:0000313" key="2">
    <source>
        <dbReference type="EMBL" id="EKY23319.1"/>
    </source>
</evidence>
<protein>
    <submittedName>
        <fullName evidence="2">Diguanylate cyclase domain protein</fullName>
    </submittedName>
</protein>
<dbReference type="InterPro" id="IPR043128">
    <property type="entry name" value="Rev_trsase/Diguanyl_cyclase"/>
</dbReference>
<dbReference type="InterPro" id="IPR000160">
    <property type="entry name" value="GGDEF_dom"/>
</dbReference>
<dbReference type="EMBL" id="AMEZ01000109">
    <property type="protein sequence ID" value="EKY23319.1"/>
    <property type="molecule type" value="Genomic_DNA"/>
</dbReference>
<gene>
    <name evidence="2" type="ORF">HMPREF0216_02989</name>
</gene>
<comment type="caution">
    <text evidence="2">The sequence shown here is derived from an EMBL/GenBank/DDBJ whole genome shotgun (WGS) entry which is preliminary data.</text>
</comment>
<dbReference type="STRING" id="545697.HMPREF0216_02989"/>
<dbReference type="CDD" id="cd01949">
    <property type="entry name" value="GGDEF"/>
    <property type="match status" value="1"/>
</dbReference>
<name>L1Q5R5_9CLOT</name>
<keyword evidence="3" id="KW-1185">Reference proteome</keyword>
<sequence length="710" mass="82400">MQIRELILEMVIRVDEEIVALDELKSDGQYAKILSKKINLLSVVEAKDVIDKLINYCKENDLQQAYPWFLIEKGKVYYKNMDFENAIIYHIKAFKLFKIQEDKDGILNSIVSLIADYGRDGKYDLAMEWALKGINLAEEYNNQESLAAIKVNMSGLYMELEEFDKAKEVLDELIKAAYFEYREHEVITYINKAECERNLKNLDEAVKSIKKAYKISKDYAPKILFNVLVVKANIYVEKQWYSEADDIYKEALLIAKNIDCFIWVVEILFNWIALDLKMKNFDIAISKLQEIESIRENNGASIDEALFCKFSSEAYKGLGMYKKAYFYLERYVEFKKEAEKNKNIKLDILDDKKQQLIEKTYKVLYKQAEALYKVGQSIISNLEKEDILNVIISEVKSLIEFDLLQIVIYDESICKYKYELILKEKERISVDNRYVNENTFTSYCINNKKEILIGDTIKEYKKYISGDIEALENNKIDQNLESGRIAQSLMFVPIIIGENIIGVISTQHCEKSKYGIKELTTLKILSTYIGIALENSRLYKEVKYSATHDVLTNIYNRREVLKRYYKLHNKGKHEGFNLSVMMIDIDNFKNINDVYGHQCGDEAIKNVAEAINYSIRKCDIVGRYGGEEFLVVVVDTDDTNTEIIAERIRQNIENLNFVFEDKGQVDLTISMGVKLIDNYEIQANKIIGIADEALYKAKNSGKNKVIISEK</sequence>
<dbReference type="PATRIC" id="fig|545697.3.peg.2937"/>
<dbReference type="Gene3D" id="3.30.450.40">
    <property type="match status" value="1"/>
</dbReference>
<dbReference type="PANTHER" id="PTHR45138">
    <property type="entry name" value="REGULATORY COMPONENTS OF SENSORY TRANSDUCTION SYSTEM"/>
    <property type="match status" value="1"/>
</dbReference>
<dbReference type="InterPro" id="IPR011990">
    <property type="entry name" value="TPR-like_helical_dom_sf"/>
</dbReference>
<reference evidence="2 3" key="1">
    <citation type="submission" date="2012-05" db="EMBL/GenBank/DDBJ databases">
        <authorList>
            <person name="Weinstock G."/>
            <person name="Sodergren E."/>
            <person name="Lobos E.A."/>
            <person name="Fulton L."/>
            <person name="Fulton R."/>
            <person name="Courtney L."/>
            <person name="Fronick C."/>
            <person name="O'Laughlin M."/>
            <person name="Godfrey J."/>
            <person name="Wilson R.M."/>
            <person name="Miner T."/>
            <person name="Farmer C."/>
            <person name="Delehaunty K."/>
            <person name="Cordes M."/>
            <person name="Minx P."/>
            <person name="Tomlinson C."/>
            <person name="Chen J."/>
            <person name="Wollam A."/>
            <person name="Pepin K.H."/>
            <person name="Bhonagiri V."/>
            <person name="Zhang X."/>
            <person name="Suruliraj S."/>
            <person name="Warren W."/>
            <person name="Mitreva M."/>
            <person name="Mardis E.R."/>
            <person name="Wilson R.K."/>
        </authorList>
    </citation>
    <scope>NUCLEOTIDE SEQUENCE [LARGE SCALE GENOMIC DNA]</scope>
    <source>
        <strain evidence="2 3">DSM 1785</strain>
    </source>
</reference>
<proteinExistence type="predicted"/>